<evidence type="ECO:0000259" key="2">
    <source>
        <dbReference type="Pfam" id="PF13193"/>
    </source>
</evidence>
<evidence type="ECO:0000259" key="1">
    <source>
        <dbReference type="Pfam" id="PF00501"/>
    </source>
</evidence>
<dbReference type="GO" id="GO:0043041">
    <property type="term" value="P:amino acid activation for nonribosomal peptide biosynthetic process"/>
    <property type="evidence" value="ECO:0007669"/>
    <property type="project" value="TreeGrafter"/>
</dbReference>
<feature type="domain" description="AMP-dependent synthetase/ligase" evidence="1">
    <location>
        <begin position="63"/>
        <end position="418"/>
    </location>
</feature>
<dbReference type="FunFam" id="3.40.50.12780:FF:000012">
    <property type="entry name" value="Non-ribosomal peptide synthetase"/>
    <property type="match status" value="1"/>
</dbReference>
<name>A0A0S4QNJ5_9ACTN</name>
<evidence type="ECO:0000313" key="3">
    <source>
        <dbReference type="EMBL" id="CUU56793.1"/>
    </source>
</evidence>
<dbReference type="Gene3D" id="3.30.300.30">
    <property type="match status" value="1"/>
</dbReference>
<feature type="domain" description="AMP-binding enzyme C-terminal" evidence="2">
    <location>
        <begin position="477"/>
        <end position="568"/>
    </location>
</feature>
<dbReference type="AlphaFoldDB" id="A0A0S4QNJ5"/>
<dbReference type="InterPro" id="IPR045851">
    <property type="entry name" value="AMP-bd_C_sf"/>
</dbReference>
<dbReference type="SUPFAM" id="SSF56801">
    <property type="entry name" value="Acetyl-CoA synthetase-like"/>
    <property type="match status" value="1"/>
</dbReference>
<dbReference type="PROSITE" id="PS00455">
    <property type="entry name" value="AMP_BINDING"/>
    <property type="match status" value="1"/>
</dbReference>
<dbReference type="InterPro" id="IPR010071">
    <property type="entry name" value="AA_adenyl_dom"/>
</dbReference>
<dbReference type="Gene3D" id="3.40.50.12780">
    <property type="entry name" value="N-terminal domain of ligase-like"/>
    <property type="match status" value="1"/>
</dbReference>
<dbReference type="InterPro" id="IPR042099">
    <property type="entry name" value="ANL_N_sf"/>
</dbReference>
<dbReference type="EMBL" id="FAOZ01000009">
    <property type="protein sequence ID" value="CUU56793.1"/>
    <property type="molecule type" value="Genomic_DNA"/>
</dbReference>
<dbReference type="PANTHER" id="PTHR45527">
    <property type="entry name" value="NONRIBOSOMAL PEPTIDE SYNTHETASE"/>
    <property type="match status" value="1"/>
</dbReference>
<sequence length="588" mass="62412">MVRLGAGSDGFRFAIDRWGMIVSALFRGGVSPVPAADGAVALECCNDTSAPAVVTTVVDLFVAQVRRTPDAPAVVAPEGRFTYRELGDRVFQLARALRRHGLEPEGVVGVRLGRSAEMIVAVLAAMVAGGAFVPVEPSWPDQRRRRVLTDAGAQLIVTGPETSEGSGDPDGPGGLVDGVRAVPVDLHAWAWGHESPEPLDLSIPLTGLAYVMFTSGSTGTPKGAMIRHEAIAERLRWQVTDLFTFGAGDASLFKAPLSFDISVNEILLPLVCGGRVVVAEPDGELDPGYLVDLIEAERVTFVYLVSSMLDVVLEAAEGTPALASLRHVWCGGEVLTPALFARFRAQVDTDLYHGYGPAETTIGVSHVIYRDSAERLATSIGRPNPHTQIHLLDDRLEPVPDGVIGELYVAGFLLGRGYVNSGALTASRFVANPFSGDGARMYRTGDLARWDSAGWLEFVGRADNQVKIRGMRLELEEVEAAMSTHPRVRRAAVVVSRDTAAPRLLAFVVPDADRGADQVDGGSALSGPAADGAFADEVLTWCADLLPHYMVPSAVTVLGTLPVTAGGKIDRRALTAAHPPREQLVGGA</sequence>
<dbReference type="NCBIfam" id="TIGR01733">
    <property type="entry name" value="AA-adenyl-dom"/>
    <property type="match status" value="1"/>
</dbReference>
<reference evidence="4" key="1">
    <citation type="submission" date="2015-11" db="EMBL/GenBank/DDBJ databases">
        <authorList>
            <person name="Varghese N."/>
        </authorList>
    </citation>
    <scope>NUCLEOTIDE SEQUENCE [LARGE SCALE GENOMIC DNA]</scope>
    <source>
        <strain evidence="4">DSM 45899</strain>
    </source>
</reference>
<dbReference type="Proteomes" id="UP000198802">
    <property type="component" value="Unassembled WGS sequence"/>
</dbReference>
<keyword evidence="4" id="KW-1185">Reference proteome</keyword>
<protein>
    <submittedName>
        <fullName evidence="3">Amino acid adenylation domain-containing protein</fullName>
    </submittedName>
</protein>
<dbReference type="InterPro" id="IPR020845">
    <property type="entry name" value="AMP-binding_CS"/>
</dbReference>
<dbReference type="GO" id="GO:0044550">
    <property type="term" value="P:secondary metabolite biosynthetic process"/>
    <property type="evidence" value="ECO:0007669"/>
    <property type="project" value="TreeGrafter"/>
</dbReference>
<dbReference type="GO" id="GO:0005737">
    <property type="term" value="C:cytoplasm"/>
    <property type="evidence" value="ECO:0007669"/>
    <property type="project" value="TreeGrafter"/>
</dbReference>
<accession>A0A0S4QNJ5</accession>
<dbReference type="PANTHER" id="PTHR45527:SF1">
    <property type="entry name" value="FATTY ACID SYNTHASE"/>
    <property type="match status" value="1"/>
</dbReference>
<dbReference type="InterPro" id="IPR000873">
    <property type="entry name" value="AMP-dep_synth/lig_dom"/>
</dbReference>
<dbReference type="Pfam" id="PF00501">
    <property type="entry name" value="AMP-binding"/>
    <property type="match status" value="1"/>
</dbReference>
<dbReference type="GO" id="GO:0031177">
    <property type="term" value="F:phosphopantetheine binding"/>
    <property type="evidence" value="ECO:0007669"/>
    <property type="project" value="TreeGrafter"/>
</dbReference>
<proteinExistence type="predicted"/>
<dbReference type="InterPro" id="IPR025110">
    <property type="entry name" value="AMP-bd_C"/>
</dbReference>
<evidence type="ECO:0000313" key="4">
    <source>
        <dbReference type="Proteomes" id="UP000198802"/>
    </source>
</evidence>
<gene>
    <name evidence="3" type="ORF">Ga0074812_10912</name>
</gene>
<organism evidence="3 4">
    <name type="scientific">Parafrankia irregularis</name>
    <dbReference type="NCBI Taxonomy" id="795642"/>
    <lineage>
        <taxon>Bacteria</taxon>
        <taxon>Bacillati</taxon>
        <taxon>Actinomycetota</taxon>
        <taxon>Actinomycetes</taxon>
        <taxon>Frankiales</taxon>
        <taxon>Frankiaceae</taxon>
        <taxon>Parafrankia</taxon>
    </lineage>
</organism>
<dbReference type="Pfam" id="PF13193">
    <property type="entry name" value="AMP-binding_C"/>
    <property type="match status" value="1"/>
</dbReference>